<evidence type="ECO:0000256" key="4">
    <source>
        <dbReference type="ARBA" id="ARBA00023242"/>
    </source>
</evidence>
<evidence type="ECO:0000256" key="2">
    <source>
        <dbReference type="ARBA" id="ARBA00023016"/>
    </source>
</evidence>
<keyword evidence="4" id="KW-0539">Nucleus</keyword>
<organism evidence="7 8">
    <name type="scientific">Brassica napus</name>
    <name type="common">Rape</name>
    <dbReference type="NCBI Taxonomy" id="3708"/>
    <lineage>
        <taxon>Eukaryota</taxon>
        <taxon>Viridiplantae</taxon>
        <taxon>Streptophyta</taxon>
        <taxon>Embryophyta</taxon>
        <taxon>Tracheophyta</taxon>
        <taxon>Spermatophyta</taxon>
        <taxon>Magnoliopsida</taxon>
        <taxon>eudicotyledons</taxon>
        <taxon>Gunneridae</taxon>
        <taxon>Pentapetalae</taxon>
        <taxon>rosids</taxon>
        <taxon>malvids</taxon>
        <taxon>Brassicales</taxon>
        <taxon>Brassicaceae</taxon>
        <taxon>Brassiceae</taxon>
        <taxon>Brassica</taxon>
    </lineage>
</organism>
<evidence type="ECO:0000256" key="3">
    <source>
        <dbReference type="ARBA" id="ARBA00023125"/>
    </source>
</evidence>
<dbReference type="GO" id="GO:0003700">
    <property type="term" value="F:DNA-binding transcription factor activity"/>
    <property type="evidence" value="ECO:0000318"/>
    <property type="project" value="GO_Central"/>
</dbReference>
<dbReference type="AlphaFoldDB" id="A0A078GXN0"/>
<dbReference type="PANTHER" id="PTHR10015">
    <property type="entry name" value="HEAT SHOCK TRANSCRIPTION FACTOR"/>
    <property type="match status" value="1"/>
</dbReference>
<reference evidence="7 8" key="1">
    <citation type="journal article" date="2014" name="Science">
        <title>Plant genetics. Early allopolyploid evolution in the post-Neolithic Brassica napus oilseed genome.</title>
        <authorList>
            <person name="Chalhoub B."/>
            <person name="Denoeud F."/>
            <person name="Liu S."/>
            <person name="Parkin I.A."/>
            <person name="Tang H."/>
            <person name="Wang X."/>
            <person name="Chiquet J."/>
            <person name="Belcram H."/>
            <person name="Tong C."/>
            <person name="Samans B."/>
            <person name="Correa M."/>
            <person name="Da Silva C."/>
            <person name="Just J."/>
            <person name="Falentin C."/>
            <person name="Koh C.S."/>
            <person name="Le Clainche I."/>
            <person name="Bernard M."/>
            <person name="Bento P."/>
            <person name="Noel B."/>
            <person name="Labadie K."/>
            <person name="Alberti A."/>
            <person name="Charles M."/>
            <person name="Arnaud D."/>
            <person name="Guo H."/>
            <person name="Daviaud C."/>
            <person name="Alamery S."/>
            <person name="Jabbari K."/>
            <person name="Zhao M."/>
            <person name="Edger P.P."/>
            <person name="Chelaifa H."/>
            <person name="Tack D."/>
            <person name="Lassalle G."/>
            <person name="Mestiri I."/>
            <person name="Schnel N."/>
            <person name="Le Paslier M.C."/>
            <person name="Fan G."/>
            <person name="Renault V."/>
            <person name="Bayer P.E."/>
            <person name="Golicz A.A."/>
            <person name="Manoli S."/>
            <person name="Lee T.H."/>
            <person name="Thi V.H."/>
            <person name="Chalabi S."/>
            <person name="Hu Q."/>
            <person name="Fan C."/>
            <person name="Tollenaere R."/>
            <person name="Lu Y."/>
            <person name="Battail C."/>
            <person name="Shen J."/>
            <person name="Sidebottom C.H."/>
            <person name="Wang X."/>
            <person name="Canaguier A."/>
            <person name="Chauveau A."/>
            <person name="Berard A."/>
            <person name="Deniot G."/>
            <person name="Guan M."/>
            <person name="Liu Z."/>
            <person name="Sun F."/>
            <person name="Lim Y.P."/>
            <person name="Lyons E."/>
            <person name="Town C.D."/>
            <person name="Bancroft I."/>
            <person name="Wang X."/>
            <person name="Meng J."/>
            <person name="Ma J."/>
            <person name="Pires J.C."/>
            <person name="King G.J."/>
            <person name="Brunel D."/>
            <person name="Delourme R."/>
            <person name="Renard M."/>
            <person name="Aury J.M."/>
            <person name="Adams K.L."/>
            <person name="Batley J."/>
            <person name="Snowdon R.J."/>
            <person name="Tost J."/>
            <person name="Edwards D."/>
            <person name="Zhou Y."/>
            <person name="Hua W."/>
            <person name="Sharpe A.G."/>
            <person name="Paterson A.H."/>
            <person name="Guan C."/>
            <person name="Wincker P."/>
        </authorList>
    </citation>
    <scope>NUCLEOTIDE SEQUENCE [LARGE SCALE GENOMIC DNA]</scope>
    <source>
        <strain evidence="8">cv. Darmor-bzh</strain>
    </source>
</reference>
<dbReference type="STRING" id="3708.A0A078GXN0"/>
<evidence type="ECO:0000259" key="6">
    <source>
        <dbReference type="SMART" id="SM00415"/>
    </source>
</evidence>
<dbReference type="InterPro" id="IPR000232">
    <property type="entry name" value="HSF_DNA-bd"/>
</dbReference>
<evidence type="ECO:0000256" key="1">
    <source>
        <dbReference type="ARBA" id="ARBA00004123"/>
    </source>
</evidence>
<feature type="domain" description="HSF-type DNA-binding" evidence="6">
    <location>
        <begin position="143"/>
        <end position="225"/>
    </location>
</feature>
<dbReference type="PaxDb" id="3708-A0A078GXN0"/>
<dbReference type="SUPFAM" id="SSF46785">
    <property type="entry name" value="Winged helix' DNA-binding domain"/>
    <property type="match status" value="2"/>
</dbReference>
<dbReference type="Pfam" id="PF00447">
    <property type="entry name" value="HSF_DNA-bind"/>
    <property type="match status" value="2"/>
</dbReference>
<comment type="subcellular location">
    <subcellularLocation>
        <location evidence="1">Nucleus</location>
    </subcellularLocation>
</comment>
<accession>A0A078GXN0</accession>
<dbReference type="InterPro" id="IPR036390">
    <property type="entry name" value="WH_DNA-bd_sf"/>
</dbReference>
<dbReference type="GO" id="GO:0005634">
    <property type="term" value="C:nucleus"/>
    <property type="evidence" value="ECO:0000318"/>
    <property type="project" value="GO_Central"/>
</dbReference>
<keyword evidence="8" id="KW-1185">Reference proteome</keyword>
<gene>
    <name evidence="7" type="primary">BnaA03g49000D</name>
    <name evidence="7" type="ORF">GSBRNA2T00044326001</name>
</gene>
<feature type="domain" description="HSF-type DNA-binding" evidence="6">
    <location>
        <begin position="20"/>
        <end position="111"/>
    </location>
</feature>
<dbReference type="OMA" id="KFREWME"/>
<evidence type="ECO:0000256" key="5">
    <source>
        <dbReference type="RuleBase" id="RU004020"/>
    </source>
</evidence>
<dbReference type="GO" id="GO:0034605">
    <property type="term" value="P:cellular response to heat"/>
    <property type="evidence" value="ECO:0000318"/>
    <property type="project" value="GO_Central"/>
</dbReference>
<dbReference type="Gramene" id="CDY29879">
    <property type="protein sequence ID" value="CDY29879"/>
    <property type="gene ID" value="GSBRNA2T00044326001"/>
</dbReference>
<protein>
    <submittedName>
        <fullName evidence="7">BnaA03g49000D protein</fullName>
    </submittedName>
</protein>
<comment type="similarity">
    <text evidence="5">Belongs to the HSF family.</text>
</comment>
<dbReference type="SMART" id="SM00415">
    <property type="entry name" value="HSF"/>
    <property type="match status" value="2"/>
</dbReference>
<dbReference type="InterPro" id="IPR036388">
    <property type="entry name" value="WH-like_DNA-bd_sf"/>
</dbReference>
<dbReference type="EMBL" id="LK032245">
    <property type="protein sequence ID" value="CDY29879.1"/>
    <property type="molecule type" value="Genomic_DNA"/>
</dbReference>
<dbReference type="Gene3D" id="1.10.10.10">
    <property type="entry name" value="Winged helix-like DNA-binding domain superfamily/Winged helix DNA-binding domain"/>
    <property type="match status" value="2"/>
</dbReference>
<sequence length="263" mass="30512">MEFTRDEAFDRALLRDIKDRVFYFLKKAYGIVNDPSTDSMISWGPNGNSLIVHRPLPLEYTESFLFHSGALSMERFVAYGFTMTVSGSQVEYANDDFVRGQPQRLEKICDPFVARVKQHRELRLKQDNDRKRHWEEIRSYGMVVEIFKHIYSVVDDPATNSFISWGPNGKSFIVLDPQRCACYCFPYNLLEECGFTKTVSGSQMEFASENFVAGKPELIKKISEKHKPAMIAYTKKFREWMEAFSRNPAMEKRTDYVLQASSP</sequence>
<dbReference type="PANTHER" id="PTHR10015:SF468">
    <property type="entry name" value="HSF-TYPE DNA-BINDING DOMAIN-CONTAINING PROTEIN"/>
    <property type="match status" value="1"/>
</dbReference>
<keyword evidence="2" id="KW-0346">Stress response</keyword>
<evidence type="ECO:0000313" key="8">
    <source>
        <dbReference type="Proteomes" id="UP000028999"/>
    </source>
</evidence>
<name>A0A078GXN0_BRANA</name>
<dbReference type="Proteomes" id="UP000028999">
    <property type="component" value="Unassembled WGS sequence"/>
</dbReference>
<keyword evidence="3" id="KW-0238">DNA-binding</keyword>
<dbReference type="GO" id="GO:0043565">
    <property type="term" value="F:sequence-specific DNA binding"/>
    <property type="evidence" value="ECO:0007669"/>
    <property type="project" value="InterPro"/>
</dbReference>
<evidence type="ECO:0000313" key="7">
    <source>
        <dbReference type="EMBL" id="CDY29879.1"/>
    </source>
</evidence>
<dbReference type="SMR" id="A0A078GXN0"/>
<proteinExistence type="inferred from homology"/>